<evidence type="ECO:0000313" key="2">
    <source>
        <dbReference type="Proteomes" id="UP000821845"/>
    </source>
</evidence>
<sequence length="89" mass="9849">MLKLHFIDQDTKDVRQVLGLSLEEAFENVWHLHILKSISRLNLGAEFHKFASSSLGSEVPQSAQGTSSMSPTTWVPPTHRKVQSPPAAV</sequence>
<proteinExistence type="predicted"/>
<dbReference type="EMBL" id="CM023486">
    <property type="protein sequence ID" value="KAH6927679.1"/>
    <property type="molecule type" value="Genomic_DNA"/>
</dbReference>
<reference evidence="1" key="1">
    <citation type="submission" date="2020-05" db="EMBL/GenBank/DDBJ databases">
        <title>Large-scale comparative analyses of tick genomes elucidate their genetic diversity and vector capacities.</title>
        <authorList>
            <person name="Jia N."/>
            <person name="Wang J."/>
            <person name="Shi W."/>
            <person name="Du L."/>
            <person name="Sun Y."/>
            <person name="Zhan W."/>
            <person name="Jiang J."/>
            <person name="Wang Q."/>
            <person name="Zhang B."/>
            <person name="Ji P."/>
            <person name="Sakyi L.B."/>
            <person name="Cui X."/>
            <person name="Yuan T."/>
            <person name="Jiang B."/>
            <person name="Yang W."/>
            <person name="Lam T.T.-Y."/>
            <person name="Chang Q."/>
            <person name="Ding S."/>
            <person name="Wang X."/>
            <person name="Zhu J."/>
            <person name="Ruan X."/>
            <person name="Zhao L."/>
            <person name="Wei J."/>
            <person name="Que T."/>
            <person name="Du C."/>
            <person name="Cheng J."/>
            <person name="Dai P."/>
            <person name="Han X."/>
            <person name="Huang E."/>
            <person name="Gao Y."/>
            <person name="Liu J."/>
            <person name="Shao H."/>
            <person name="Ye R."/>
            <person name="Li L."/>
            <person name="Wei W."/>
            <person name="Wang X."/>
            <person name="Wang C."/>
            <person name="Yang T."/>
            <person name="Huo Q."/>
            <person name="Li W."/>
            <person name="Guo W."/>
            <person name="Chen H."/>
            <person name="Zhou L."/>
            <person name="Ni X."/>
            <person name="Tian J."/>
            <person name="Zhou Y."/>
            <person name="Sheng Y."/>
            <person name="Liu T."/>
            <person name="Pan Y."/>
            <person name="Xia L."/>
            <person name="Li J."/>
            <person name="Zhao F."/>
            <person name="Cao W."/>
        </authorList>
    </citation>
    <scope>NUCLEOTIDE SEQUENCE</scope>
    <source>
        <strain evidence="1">Hyas-2018</strain>
    </source>
</reference>
<organism evidence="1 2">
    <name type="scientific">Hyalomma asiaticum</name>
    <name type="common">Tick</name>
    <dbReference type="NCBI Taxonomy" id="266040"/>
    <lineage>
        <taxon>Eukaryota</taxon>
        <taxon>Metazoa</taxon>
        <taxon>Ecdysozoa</taxon>
        <taxon>Arthropoda</taxon>
        <taxon>Chelicerata</taxon>
        <taxon>Arachnida</taxon>
        <taxon>Acari</taxon>
        <taxon>Parasitiformes</taxon>
        <taxon>Ixodida</taxon>
        <taxon>Ixodoidea</taxon>
        <taxon>Ixodidae</taxon>
        <taxon>Hyalomminae</taxon>
        <taxon>Hyalomma</taxon>
    </lineage>
</organism>
<protein>
    <submittedName>
        <fullName evidence="1">Uncharacterized protein</fullName>
    </submittedName>
</protein>
<dbReference type="Proteomes" id="UP000821845">
    <property type="component" value="Chromosome 6"/>
</dbReference>
<keyword evidence="2" id="KW-1185">Reference proteome</keyword>
<evidence type="ECO:0000313" key="1">
    <source>
        <dbReference type="EMBL" id="KAH6927679.1"/>
    </source>
</evidence>
<name>A0ACB7S1V4_HYAAI</name>
<comment type="caution">
    <text evidence="1">The sequence shown here is derived from an EMBL/GenBank/DDBJ whole genome shotgun (WGS) entry which is preliminary data.</text>
</comment>
<gene>
    <name evidence="1" type="ORF">HPB50_006916</name>
</gene>
<accession>A0ACB7S1V4</accession>